<dbReference type="Pfam" id="PF08818">
    <property type="entry name" value="DUF1801"/>
    <property type="match status" value="1"/>
</dbReference>
<proteinExistence type="predicted"/>
<dbReference type="InterPro" id="IPR014922">
    <property type="entry name" value="YdhG-like"/>
</dbReference>
<feature type="domain" description="YdhG-like" evidence="1">
    <location>
        <begin position="19"/>
        <end position="136"/>
    </location>
</feature>
<dbReference type="AlphaFoldDB" id="A0A494RYB1"/>
<protein>
    <submittedName>
        <fullName evidence="2">DUF1801 domain-containing protein</fullName>
    </submittedName>
</protein>
<dbReference type="KEGG" id="cxe:FOB82_09075"/>
<evidence type="ECO:0000313" key="3">
    <source>
        <dbReference type="Proteomes" id="UP000426857"/>
    </source>
</evidence>
<dbReference type="Proteomes" id="UP000426857">
    <property type="component" value="Chromosome"/>
</dbReference>
<reference evidence="2 3" key="1">
    <citation type="submission" date="2019-11" db="EMBL/GenBank/DDBJ databases">
        <title>FDA dAtabase for Regulatory Grade micrObial Sequences (FDA-ARGOS): Supporting development and validation of Infectious Disease Dx tests.</title>
        <authorList>
            <person name="Kerrigan L."/>
            <person name="Long C."/>
            <person name="Tallon L."/>
            <person name="Sadzewicz L."/>
            <person name="Vavikolanu K."/>
            <person name="Mehta A."/>
            <person name="Aluvathingal J."/>
            <person name="Nadendla S."/>
            <person name="Yan Y."/>
            <person name="Sichtig H."/>
        </authorList>
    </citation>
    <scope>NUCLEOTIDE SEQUENCE [LARGE SCALE GENOMIC DNA]</scope>
    <source>
        <strain evidence="2 3">FDAARGOS_674</strain>
    </source>
</reference>
<accession>A0A494RYB1</accession>
<dbReference type="EMBL" id="CP046322">
    <property type="protein sequence ID" value="QGS35072.1"/>
    <property type="molecule type" value="Genomic_DNA"/>
</dbReference>
<organism evidence="2 3">
    <name type="scientific">Corynebacterium xerosis</name>
    <dbReference type="NCBI Taxonomy" id="1725"/>
    <lineage>
        <taxon>Bacteria</taxon>
        <taxon>Bacillati</taxon>
        <taxon>Actinomycetota</taxon>
        <taxon>Actinomycetes</taxon>
        <taxon>Mycobacteriales</taxon>
        <taxon>Corynebacteriaceae</taxon>
        <taxon>Corynebacterium</taxon>
    </lineage>
</organism>
<evidence type="ECO:0000259" key="1">
    <source>
        <dbReference type="Pfam" id="PF08818"/>
    </source>
</evidence>
<gene>
    <name evidence="2" type="ORF">FOB82_09075</name>
</gene>
<name>A0A494RYB1_9CORY</name>
<dbReference type="SUPFAM" id="SSF159888">
    <property type="entry name" value="YdhG-like"/>
    <property type="match status" value="1"/>
</dbReference>
<dbReference type="RefSeq" id="WP_120983106.1">
    <property type="nucleotide sequence ID" value="NZ_CP032788.1"/>
</dbReference>
<evidence type="ECO:0000313" key="2">
    <source>
        <dbReference type="EMBL" id="QGS35072.1"/>
    </source>
</evidence>
<sequence length="165" mass="18623">MQSDAATVDRYLAELDDDRREVMTALVDTIDAHLPAGFDKAMYSGMPNWVVPLATYPDGYHCTPDTPLPFLAIASQKRHISIYHMAVYADPELLDWFVAEYEALGTGRKLDMGKSCIRFRKPEHVPVELIGRLAEKVTPEQWIAFYEKSRAQGRPGTGVRGPRKK</sequence>
<dbReference type="Gene3D" id="3.90.1150.200">
    <property type="match status" value="1"/>
</dbReference>